<sequence>MKGINVSKHRQLKQVLQEVEHTLSVQKQALSVDDIQDCAQRLDMLFSAYQRQLYELEETIELYEQAAHQARMRFFAKPFRLLLKNEPIAEIDVHRLVQAINALAK</sequence>
<evidence type="ECO:0000313" key="3">
    <source>
        <dbReference type="Proteomes" id="UP001597525"/>
    </source>
</evidence>
<name>A0ABW6BNG9_9SPHI</name>
<dbReference type="RefSeq" id="WP_320183679.1">
    <property type="nucleotide sequence ID" value="NZ_CP138332.1"/>
</dbReference>
<accession>A0ABW6BNG9</accession>
<organism evidence="2 3">
    <name type="scientific">Sphingobacterium bambusae</name>
    <dbReference type="NCBI Taxonomy" id="662858"/>
    <lineage>
        <taxon>Bacteria</taxon>
        <taxon>Pseudomonadati</taxon>
        <taxon>Bacteroidota</taxon>
        <taxon>Sphingobacteriia</taxon>
        <taxon>Sphingobacteriales</taxon>
        <taxon>Sphingobacteriaceae</taxon>
        <taxon>Sphingobacterium</taxon>
    </lineage>
</organism>
<protein>
    <submittedName>
        <fullName evidence="2">Uncharacterized protein</fullName>
    </submittedName>
</protein>
<evidence type="ECO:0000313" key="2">
    <source>
        <dbReference type="EMBL" id="MFD2970198.1"/>
    </source>
</evidence>
<reference evidence="3" key="1">
    <citation type="journal article" date="2019" name="Int. J. Syst. Evol. Microbiol.">
        <title>The Global Catalogue of Microorganisms (GCM) 10K type strain sequencing project: providing services to taxonomists for standard genome sequencing and annotation.</title>
        <authorList>
            <consortium name="The Broad Institute Genomics Platform"/>
            <consortium name="The Broad Institute Genome Sequencing Center for Infectious Disease"/>
            <person name="Wu L."/>
            <person name="Ma J."/>
        </authorList>
    </citation>
    <scope>NUCLEOTIDE SEQUENCE [LARGE SCALE GENOMIC DNA]</scope>
    <source>
        <strain evidence="3">KCTC 22814</strain>
    </source>
</reference>
<comment type="caution">
    <text evidence="2">The sequence shown here is derived from an EMBL/GenBank/DDBJ whole genome shotgun (WGS) entry which is preliminary data.</text>
</comment>
<keyword evidence="3" id="KW-1185">Reference proteome</keyword>
<gene>
    <name evidence="2" type="ORF">ACFS7Y_22595</name>
</gene>
<feature type="coiled-coil region" evidence="1">
    <location>
        <begin position="46"/>
        <end position="73"/>
    </location>
</feature>
<dbReference type="Proteomes" id="UP001597525">
    <property type="component" value="Unassembled WGS sequence"/>
</dbReference>
<evidence type="ECO:0000256" key="1">
    <source>
        <dbReference type="SAM" id="Coils"/>
    </source>
</evidence>
<proteinExistence type="predicted"/>
<dbReference type="EMBL" id="JBHUPB010000015">
    <property type="protein sequence ID" value="MFD2970198.1"/>
    <property type="molecule type" value="Genomic_DNA"/>
</dbReference>
<keyword evidence="1" id="KW-0175">Coiled coil</keyword>